<feature type="coiled-coil region" evidence="1">
    <location>
        <begin position="165"/>
        <end position="207"/>
    </location>
</feature>
<evidence type="ECO:0000256" key="3">
    <source>
        <dbReference type="SAM" id="Phobius"/>
    </source>
</evidence>
<feature type="transmembrane region" description="Helical" evidence="3">
    <location>
        <begin position="731"/>
        <end position="753"/>
    </location>
</feature>
<feature type="transmembrane region" description="Helical" evidence="3">
    <location>
        <begin position="659"/>
        <end position="678"/>
    </location>
</feature>
<feature type="compositionally biased region" description="Basic and acidic residues" evidence="2">
    <location>
        <begin position="439"/>
        <end position="450"/>
    </location>
</feature>
<dbReference type="AlphaFoldDB" id="A0A6F9DJS6"/>
<feature type="compositionally biased region" description="Basic and acidic residues" evidence="2">
    <location>
        <begin position="977"/>
        <end position="999"/>
    </location>
</feature>
<feature type="transmembrane region" description="Helical" evidence="3">
    <location>
        <begin position="704"/>
        <end position="724"/>
    </location>
</feature>
<dbReference type="InterPro" id="IPR031390">
    <property type="entry name" value="OFCC1"/>
</dbReference>
<feature type="compositionally biased region" description="Basic and acidic residues" evidence="2">
    <location>
        <begin position="488"/>
        <end position="498"/>
    </location>
</feature>
<proteinExistence type="evidence at transcript level"/>
<feature type="compositionally biased region" description="Polar residues" evidence="2">
    <location>
        <begin position="458"/>
        <end position="468"/>
    </location>
</feature>
<feature type="region of interest" description="Disordered" evidence="2">
    <location>
        <begin position="439"/>
        <end position="510"/>
    </location>
</feature>
<feature type="transmembrane region" description="Helical" evidence="3">
    <location>
        <begin position="635"/>
        <end position="652"/>
    </location>
</feature>
<keyword evidence="1" id="KW-0175">Coiled coil</keyword>
<accession>A0A6F9DJS6</accession>
<dbReference type="PANTHER" id="PTHR33862">
    <property type="entry name" value="OROFACIAL CLEFT 1 CANDIDATE GENE 1 PROTEIN"/>
    <property type="match status" value="1"/>
</dbReference>
<feature type="transmembrane region" description="Helical" evidence="3">
    <location>
        <begin position="782"/>
        <end position="807"/>
    </location>
</feature>
<dbReference type="EMBL" id="LR787341">
    <property type="protein sequence ID" value="CAB3263203.1"/>
    <property type="molecule type" value="mRNA"/>
</dbReference>
<keyword evidence="3" id="KW-1133">Transmembrane helix</keyword>
<keyword evidence="3" id="KW-0472">Membrane</keyword>
<protein>
    <submittedName>
        <fullName evidence="4">Uncharacterized protein LOC104266146</fullName>
    </submittedName>
</protein>
<keyword evidence="3" id="KW-0812">Transmembrane</keyword>
<reference evidence="4" key="1">
    <citation type="submission" date="2020-04" db="EMBL/GenBank/DDBJ databases">
        <authorList>
            <person name="Neveu A P."/>
        </authorList>
    </citation>
    <scope>NUCLEOTIDE SEQUENCE</scope>
    <source>
        <tissue evidence="4">Whole embryo</tissue>
    </source>
</reference>
<sequence length="1037" mass="118018">MNSRPVSSLSASENDSTLDNIALSLSTSKYVVSTENDSIDDKWSDPAESNEDLMRLIASLNKNESDAFSFQKHADSDHQKKIGELRQEIQDTRTPLTYLEEFEQFAKKELLYIGSIPMDQLQKEEQKLKEECVTNQALQATEQQGRIERLVKLTEQAKERIYLELKKQQKIADLREENLKQQEKTIYEQLQKAFRQAENDLRHVLERRKAEVKSFYGHLTFADSQYGGSKGRRWRVEWSKTPQPIQIKLRCVRGIRDKAPAGRYVLMVSLYDRLGGHVLRWSKLTGQQWGGATLPVFHDGSYSSSELSVDQSVFTVLPPQWKVQPGMILAFELFLLRGSVVPVDRVVAWGCFPICDGQFRIVEGFYKLPLIRGHMDHRISKHSTIEELVATDIDHWIANMYIQIIRLPRYLSGQREYEVELQFTSGLLSYPDRIENAEEAADGEKIPTREDGDELSNAGDTGSASNMSIKIGDKPEPSDTTSGLGEMTCKESNGDVKPIKSKSFSVPKASSMEIKKRNNFQTVDKDSDGDVSDGEELLPVAGQPGISYKIHYKNTVEDYNAKRATTLIPKTPLLNKHVTRPKMTHLEELERHTFSVQPPFSMKGRLQRIGHERAEYVGRMFLSEMGFSQWQTREFWTTVLLLVLLWFVRLYIHYSGQWLFLQALLLPVSSFVFFPYTVNLNYQADLLTTGEEIGVVVLGPMTNIIIQILLVLISWISQMVLGTFPLLFSKFILAFSVWVVLDPYLILIVDAILGHYVQSPINPIGDAFKLYWHFLDVEGSGIIGIPITIFLYLVVTFIAAVVLYLYFLKLHNNGRILDVFFRLHDDEDCFFMPYDLELSNQELSYIVKKAEQWRGSDGERRKVSVYDYIWDEDSDEFDTIKHQEITTHIAIHTLHLDGLRELYRHFLKLPDGAIVEVFGELGSAHLLPDVKTALLERANNMENMFGSSVSLEPNGTPAFTGNGFPSMVPTLQLPIVGKKERPVTGDSMKTRETIRRDSSDSSSDNNSGFGPPLRTPSGFWHEGVHDFSCSGTAQLAK</sequence>
<evidence type="ECO:0000256" key="2">
    <source>
        <dbReference type="SAM" id="MobiDB-lite"/>
    </source>
</evidence>
<organism evidence="4">
    <name type="scientific">Phallusia mammillata</name>
    <dbReference type="NCBI Taxonomy" id="59560"/>
    <lineage>
        <taxon>Eukaryota</taxon>
        <taxon>Metazoa</taxon>
        <taxon>Chordata</taxon>
        <taxon>Tunicata</taxon>
        <taxon>Ascidiacea</taxon>
        <taxon>Phlebobranchia</taxon>
        <taxon>Ascidiidae</taxon>
        <taxon>Phallusia</taxon>
    </lineage>
</organism>
<feature type="region of interest" description="Disordered" evidence="2">
    <location>
        <begin position="977"/>
        <end position="1017"/>
    </location>
</feature>
<evidence type="ECO:0000313" key="4">
    <source>
        <dbReference type="EMBL" id="CAB3263203.1"/>
    </source>
</evidence>
<gene>
    <name evidence="4" type="primary">LOC104266146</name>
</gene>
<dbReference type="PANTHER" id="PTHR33862:SF3">
    <property type="entry name" value="OROFACIAL CLEFT 1 CANDIDATE GENE 1 PROTEIN"/>
    <property type="match status" value="1"/>
</dbReference>
<evidence type="ECO:0000256" key="1">
    <source>
        <dbReference type="SAM" id="Coils"/>
    </source>
</evidence>
<name>A0A6F9DJS6_9ASCI</name>